<dbReference type="FunFam" id="2.60.120.920:FF:000037">
    <property type="entry name" value="Si:dkey-191j3.2"/>
    <property type="match status" value="1"/>
</dbReference>
<evidence type="ECO:0000256" key="3">
    <source>
        <dbReference type="ARBA" id="ARBA00022833"/>
    </source>
</evidence>
<dbReference type="SMART" id="SM00589">
    <property type="entry name" value="PRY"/>
    <property type="match status" value="1"/>
</dbReference>
<dbReference type="PRINTS" id="PR01407">
    <property type="entry name" value="BUTYPHLNCDUF"/>
</dbReference>
<keyword evidence="3" id="KW-0862">Zinc</keyword>
<dbReference type="GO" id="GO:0008270">
    <property type="term" value="F:zinc ion binding"/>
    <property type="evidence" value="ECO:0007669"/>
    <property type="project" value="UniProtKB-KW"/>
</dbReference>
<dbReference type="InterPro" id="IPR013320">
    <property type="entry name" value="ConA-like_dom_sf"/>
</dbReference>
<keyword evidence="6" id="KW-1185">Reference proteome</keyword>
<dbReference type="InterPro" id="IPR043136">
    <property type="entry name" value="B30.2/SPRY_sf"/>
</dbReference>
<dbReference type="InterPro" id="IPR051051">
    <property type="entry name" value="E3_ubiq-ligase_TRIM/RNF"/>
</dbReference>
<evidence type="ECO:0000259" key="4">
    <source>
        <dbReference type="PROSITE" id="PS50188"/>
    </source>
</evidence>
<dbReference type="GO" id="GO:0005737">
    <property type="term" value="C:cytoplasm"/>
    <property type="evidence" value="ECO:0007669"/>
    <property type="project" value="UniProtKB-ARBA"/>
</dbReference>
<dbReference type="InterPro" id="IPR006574">
    <property type="entry name" value="PRY"/>
</dbReference>
<name>A0A3N0XQJ6_ANAGA</name>
<dbReference type="Gene3D" id="2.60.120.920">
    <property type="match status" value="1"/>
</dbReference>
<dbReference type="SMART" id="SM00449">
    <property type="entry name" value="SPRY"/>
    <property type="match status" value="1"/>
</dbReference>
<dbReference type="PROSITE" id="PS50188">
    <property type="entry name" value="B302_SPRY"/>
    <property type="match status" value="1"/>
</dbReference>
<protein>
    <submittedName>
        <fullName evidence="5">Stonustoxin subunit beta</fullName>
    </submittedName>
</protein>
<dbReference type="AlphaFoldDB" id="A0A3N0XQJ6"/>
<evidence type="ECO:0000313" key="5">
    <source>
        <dbReference type="EMBL" id="ROI80151.1"/>
    </source>
</evidence>
<evidence type="ECO:0000256" key="2">
    <source>
        <dbReference type="ARBA" id="ARBA00022771"/>
    </source>
</evidence>
<dbReference type="EMBL" id="RJVU01068251">
    <property type="protein sequence ID" value="ROI80151.1"/>
    <property type="molecule type" value="Genomic_DNA"/>
</dbReference>
<dbReference type="InterPro" id="IPR001870">
    <property type="entry name" value="B30.2/SPRY"/>
</dbReference>
<evidence type="ECO:0000313" key="6">
    <source>
        <dbReference type="Proteomes" id="UP000281406"/>
    </source>
</evidence>
<gene>
    <name evidence="5" type="ORF">DPX16_23727</name>
</gene>
<keyword evidence="1" id="KW-0479">Metal-binding</keyword>
<dbReference type="SUPFAM" id="SSF49899">
    <property type="entry name" value="Concanavalin A-like lectins/glucanases"/>
    <property type="match status" value="1"/>
</dbReference>
<feature type="domain" description="B30.2/SPRY" evidence="4">
    <location>
        <begin position="6"/>
        <end position="204"/>
    </location>
</feature>
<dbReference type="OrthoDB" id="9903688at2759"/>
<dbReference type="Proteomes" id="UP000281406">
    <property type="component" value="Unassembled WGS sequence"/>
</dbReference>
<dbReference type="InterPro" id="IPR003877">
    <property type="entry name" value="SPRY_dom"/>
</dbReference>
<proteinExistence type="predicted"/>
<dbReference type="Pfam" id="PF13765">
    <property type="entry name" value="PRY"/>
    <property type="match status" value="1"/>
</dbReference>
<dbReference type="PANTHER" id="PTHR25465:SF5">
    <property type="entry name" value="E3 UBIQUITIN_ISG15 LIGASE TRIM25-RELATED"/>
    <property type="match status" value="1"/>
</dbReference>
<organism evidence="5 6">
    <name type="scientific">Anabarilius grahami</name>
    <name type="common">Kanglang fish</name>
    <name type="synonym">Barilius grahami</name>
    <dbReference type="NCBI Taxonomy" id="495550"/>
    <lineage>
        <taxon>Eukaryota</taxon>
        <taxon>Metazoa</taxon>
        <taxon>Chordata</taxon>
        <taxon>Craniata</taxon>
        <taxon>Vertebrata</taxon>
        <taxon>Euteleostomi</taxon>
        <taxon>Actinopterygii</taxon>
        <taxon>Neopterygii</taxon>
        <taxon>Teleostei</taxon>
        <taxon>Ostariophysi</taxon>
        <taxon>Cypriniformes</taxon>
        <taxon>Xenocyprididae</taxon>
        <taxon>Xenocypridinae</taxon>
        <taxon>Xenocypridinae incertae sedis</taxon>
        <taxon>Anabarilius</taxon>
    </lineage>
</organism>
<reference evidence="5 6" key="1">
    <citation type="submission" date="2018-10" db="EMBL/GenBank/DDBJ databases">
        <title>Genome assembly for a Yunnan-Guizhou Plateau 3E fish, Anabarilius grahami (Regan), and its evolutionary and genetic applications.</title>
        <authorList>
            <person name="Jiang W."/>
        </authorList>
    </citation>
    <scope>NUCLEOTIDE SEQUENCE [LARGE SCALE GENOMIC DNA]</scope>
    <source>
        <strain evidence="5">AG-KIZ</strain>
        <tissue evidence="5">Muscle</tissue>
    </source>
</reference>
<dbReference type="PANTHER" id="PTHR25465">
    <property type="entry name" value="B-BOX DOMAIN CONTAINING"/>
    <property type="match status" value="1"/>
</dbReference>
<evidence type="ECO:0000256" key="1">
    <source>
        <dbReference type="ARBA" id="ARBA00022723"/>
    </source>
</evidence>
<comment type="caution">
    <text evidence="5">The sequence shown here is derived from an EMBL/GenBank/DDBJ whole genome shotgun (WGS) entry which is preliminary data.</text>
</comment>
<dbReference type="CDD" id="cd16040">
    <property type="entry name" value="SPRY_PRY_SNTX"/>
    <property type="match status" value="1"/>
</dbReference>
<sequence>MNRAATAESLLSLRFTFKCHFDACDLTLDPNTAHTRLVLSDGNRKVTNVEERQLYPDHPERYDEHPQVLCRERLTGRCYWEAEWSGYAGISVTYEGISRKGGSDDCVFGFNDKSWRLFCSDEGFTVSHNNNYTDTPAVCSSSKRAGVYVDVPAGPLSFYSVSHTHTLTHIRTFTHLHTFTHTFTEPLCAGFGVYSSVSLCDIKG</sequence>
<dbReference type="InterPro" id="IPR003879">
    <property type="entry name" value="Butyrophylin_SPRY"/>
</dbReference>
<accession>A0A3N0XQJ6</accession>
<keyword evidence="2" id="KW-0863">Zinc-finger</keyword>